<dbReference type="Pfam" id="PF04341">
    <property type="entry name" value="DUF485"/>
    <property type="match status" value="1"/>
</dbReference>
<evidence type="ECO:0000256" key="1">
    <source>
        <dbReference type="SAM" id="Phobius"/>
    </source>
</evidence>
<evidence type="ECO:0008006" key="4">
    <source>
        <dbReference type="Google" id="ProtNLM"/>
    </source>
</evidence>
<feature type="transmembrane region" description="Helical" evidence="1">
    <location>
        <begin position="55"/>
        <end position="78"/>
    </location>
</feature>
<organism evidence="2 3">
    <name type="scientific">Desulfurispirillum indicum (strain ATCC BAA-1389 / DSM 22839 / S5)</name>
    <dbReference type="NCBI Taxonomy" id="653733"/>
    <lineage>
        <taxon>Bacteria</taxon>
        <taxon>Pseudomonadati</taxon>
        <taxon>Chrysiogenota</taxon>
        <taxon>Chrysiogenia</taxon>
        <taxon>Chrysiogenales</taxon>
        <taxon>Chrysiogenaceae</taxon>
        <taxon>Desulfurispirillum</taxon>
    </lineage>
</organism>
<dbReference type="InterPro" id="IPR007436">
    <property type="entry name" value="DUF485"/>
</dbReference>
<dbReference type="AlphaFoldDB" id="E6W418"/>
<gene>
    <name evidence="2" type="ordered locus">Selin_2262</name>
</gene>
<keyword evidence="3" id="KW-1185">Reference proteome</keyword>
<dbReference type="HOGENOM" id="CLU_189844_0_0_0"/>
<keyword evidence="1" id="KW-0812">Transmembrane</keyword>
<dbReference type="InParanoid" id="E6W418"/>
<dbReference type="Proteomes" id="UP000002572">
    <property type="component" value="Chromosome"/>
</dbReference>
<evidence type="ECO:0000313" key="3">
    <source>
        <dbReference type="Proteomes" id="UP000002572"/>
    </source>
</evidence>
<keyword evidence="1" id="KW-0472">Membrane</keyword>
<reference evidence="2 3" key="1">
    <citation type="submission" date="2010-12" db="EMBL/GenBank/DDBJ databases">
        <title>Complete sequence of Desulfurispirillum indicum S5.</title>
        <authorList>
            <consortium name="US DOE Joint Genome Institute"/>
            <person name="Lucas S."/>
            <person name="Copeland A."/>
            <person name="Lapidus A."/>
            <person name="Cheng J.-F."/>
            <person name="Goodwin L."/>
            <person name="Pitluck S."/>
            <person name="Chertkov O."/>
            <person name="Held B."/>
            <person name="Detter J.C."/>
            <person name="Han C."/>
            <person name="Tapia R."/>
            <person name="Land M."/>
            <person name="Hauser L."/>
            <person name="Kyrpides N."/>
            <person name="Ivanova N."/>
            <person name="Mikhailova N."/>
            <person name="Haggblom M."/>
            <person name="Rauschenbach I."/>
            <person name="Bini E."/>
            <person name="Woyke T."/>
        </authorList>
    </citation>
    <scope>NUCLEOTIDE SEQUENCE [LARGE SCALE GENOMIC DNA]</scope>
    <source>
        <strain evidence="3">ATCC BAA-1389 / DSM 22839 / S5</strain>
    </source>
</reference>
<protein>
    <recommendedName>
        <fullName evidence="4">Solute symporter protein</fullName>
    </recommendedName>
</protein>
<proteinExistence type="predicted"/>
<dbReference type="eggNOG" id="ENOG503349F">
    <property type="taxonomic scope" value="Bacteria"/>
</dbReference>
<dbReference type="KEGG" id="din:Selin_2262"/>
<evidence type="ECO:0000313" key="2">
    <source>
        <dbReference type="EMBL" id="ADU66982.1"/>
    </source>
</evidence>
<accession>E6W418</accession>
<name>E6W418_DESIS</name>
<feature type="transmembrane region" description="Helical" evidence="1">
    <location>
        <begin position="21"/>
        <end position="43"/>
    </location>
</feature>
<keyword evidence="1" id="KW-1133">Transmembrane helix</keyword>
<dbReference type="STRING" id="653733.Selin_2262"/>
<dbReference type="EMBL" id="CP002432">
    <property type="protein sequence ID" value="ADU66982.1"/>
    <property type="molecule type" value="Genomic_DNA"/>
</dbReference>
<sequence>MGHGPAVKLGKDNASPYKAKLGIKMFWVYALLYLGFVVINLNWPSLMAAHVLGMNFALAYGLGLIVIAMVMAMVYNYFCTKAEREMNKDEKAVVR</sequence>
<dbReference type="RefSeq" id="WP_013506858.1">
    <property type="nucleotide sequence ID" value="NC_014836.1"/>
</dbReference>
<dbReference type="OrthoDB" id="9795644at2"/>